<keyword evidence="3" id="KW-0964">Secreted</keyword>
<evidence type="ECO:0000313" key="8">
    <source>
        <dbReference type="Proteomes" id="UP001557470"/>
    </source>
</evidence>
<evidence type="ECO:0000256" key="5">
    <source>
        <dbReference type="SAM" id="SignalP"/>
    </source>
</evidence>
<feature type="domain" description="Granulins" evidence="6">
    <location>
        <begin position="257"/>
        <end position="270"/>
    </location>
</feature>
<accession>A0ABD0W2T2</accession>
<dbReference type="SMART" id="SM00277">
    <property type="entry name" value="GRAN"/>
    <property type="match status" value="3"/>
</dbReference>
<dbReference type="GO" id="GO:0005576">
    <property type="term" value="C:extracellular region"/>
    <property type="evidence" value="ECO:0007669"/>
    <property type="project" value="UniProtKB-SubCell"/>
</dbReference>
<dbReference type="EMBL" id="JAGEUA010000009">
    <property type="protein sequence ID" value="KAL0964950.1"/>
    <property type="molecule type" value="Genomic_DNA"/>
</dbReference>
<name>A0ABD0W2T2_UMBPY</name>
<feature type="domain" description="Granulins" evidence="6">
    <location>
        <begin position="379"/>
        <end position="392"/>
    </location>
</feature>
<feature type="domain" description="Granulins" evidence="6">
    <location>
        <begin position="135"/>
        <end position="148"/>
    </location>
</feature>
<dbReference type="InterPro" id="IPR039036">
    <property type="entry name" value="Granulin_fam"/>
</dbReference>
<dbReference type="AlphaFoldDB" id="A0ABD0W2T2"/>
<dbReference type="InterPro" id="IPR000118">
    <property type="entry name" value="Granulin"/>
</dbReference>
<evidence type="ECO:0000256" key="4">
    <source>
        <dbReference type="ARBA" id="ARBA00023157"/>
    </source>
</evidence>
<organism evidence="7 8">
    <name type="scientific">Umbra pygmaea</name>
    <name type="common">Eastern mudminnow</name>
    <dbReference type="NCBI Taxonomy" id="75934"/>
    <lineage>
        <taxon>Eukaryota</taxon>
        <taxon>Metazoa</taxon>
        <taxon>Chordata</taxon>
        <taxon>Craniata</taxon>
        <taxon>Vertebrata</taxon>
        <taxon>Euteleostomi</taxon>
        <taxon>Actinopterygii</taxon>
        <taxon>Neopterygii</taxon>
        <taxon>Teleostei</taxon>
        <taxon>Protacanthopterygii</taxon>
        <taxon>Esociformes</taxon>
        <taxon>Umbridae</taxon>
        <taxon>Umbra</taxon>
    </lineage>
</organism>
<evidence type="ECO:0000256" key="3">
    <source>
        <dbReference type="ARBA" id="ARBA00022525"/>
    </source>
</evidence>
<keyword evidence="4" id="KW-1015">Disulfide bond</keyword>
<dbReference type="InterPro" id="IPR037277">
    <property type="entry name" value="Granulin_sf"/>
</dbReference>
<reference evidence="7 8" key="1">
    <citation type="submission" date="2024-06" db="EMBL/GenBank/DDBJ databases">
        <authorList>
            <person name="Pan Q."/>
            <person name="Wen M."/>
            <person name="Jouanno E."/>
            <person name="Zahm M."/>
            <person name="Klopp C."/>
            <person name="Cabau C."/>
            <person name="Louis A."/>
            <person name="Berthelot C."/>
            <person name="Parey E."/>
            <person name="Roest Crollius H."/>
            <person name="Montfort J."/>
            <person name="Robinson-Rechavi M."/>
            <person name="Bouchez O."/>
            <person name="Lampietro C."/>
            <person name="Lopez Roques C."/>
            <person name="Donnadieu C."/>
            <person name="Postlethwait J."/>
            <person name="Bobe J."/>
            <person name="Verreycken H."/>
            <person name="Guiguen Y."/>
        </authorList>
    </citation>
    <scope>NUCLEOTIDE SEQUENCE [LARGE SCALE GENOMIC DNA]</scope>
    <source>
        <strain evidence="7">Up_M1</strain>
        <tissue evidence="7">Testis</tissue>
    </source>
</reference>
<protein>
    <recommendedName>
        <fullName evidence="6">Granulins domain-containing protein</fullName>
    </recommendedName>
</protein>
<proteinExistence type="inferred from homology"/>
<dbReference type="PANTHER" id="PTHR12274:SF7">
    <property type="entry name" value="GRANULINS"/>
    <property type="match status" value="1"/>
</dbReference>
<evidence type="ECO:0000256" key="1">
    <source>
        <dbReference type="ARBA" id="ARBA00004613"/>
    </source>
</evidence>
<keyword evidence="5" id="KW-0732">Signal</keyword>
<evidence type="ECO:0000259" key="6">
    <source>
        <dbReference type="PROSITE" id="PS00799"/>
    </source>
</evidence>
<evidence type="ECO:0000256" key="2">
    <source>
        <dbReference type="ARBA" id="ARBA00010093"/>
    </source>
</evidence>
<dbReference type="SUPFAM" id="SSF57277">
    <property type="entry name" value="Granulin repeat"/>
    <property type="match status" value="3"/>
</dbReference>
<dbReference type="PANTHER" id="PTHR12274">
    <property type="entry name" value="GRANULIN"/>
    <property type="match status" value="1"/>
</dbReference>
<dbReference type="Proteomes" id="UP001557470">
    <property type="component" value="Unassembled WGS sequence"/>
</dbReference>
<feature type="signal peptide" evidence="5">
    <location>
        <begin position="1"/>
        <end position="37"/>
    </location>
</feature>
<dbReference type="PROSITE" id="PS00799">
    <property type="entry name" value="GRANULINS"/>
    <property type="match status" value="3"/>
</dbReference>
<dbReference type="Gene3D" id="2.10.25.160">
    <property type="entry name" value="Granulin"/>
    <property type="match status" value="3"/>
</dbReference>
<keyword evidence="8" id="KW-1185">Reference proteome</keyword>
<comment type="caution">
    <text evidence="7">The sequence shown here is derived from an EMBL/GenBank/DDBJ whole genome shotgun (WGS) entry which is preliminary data.</text>
</comment>
<dbReference type="Pfam" id="PF00396">
    <property type="entry name" value="Granulin"/>
    <property type="match status" value="3"/>
</dbReference>
<feature type="chain" id="PRO_5044843236" description="Granulins domain-containing protein" evidence="5">
    <location>
        <begin position="38"/>
        <end position="433"/>
    </location>
</feature>
<gene>
    <name evidence="7" type="ORF">UPYG_G00274820</name>
</gene>
<evidence type="ECO:0000313" key="7">
    <source>
        <dbReference type="EMBL" id="KAL0964950.1"/>
    </source>
</evidence>
<sequence>MDVLELPAKKPELKTSRRRKMWSTLVLVFMVARSASCFTICPDGKVCPDQSSCCLTNGEYTCCPGSGGVAEKLSSPFSPALQSDVLPVQKEDSAEDSSVSVVWCDSTSYCPDGTRCCRHPAGFWTCCSYYNGVCCRDGLHCCPYGYRCDITSSRCLMSDSLTYRFVQKQVSTMIQATKISEMDNKVDNQVAAEKLSSPFSPVLQSDVLPVQKEDSAEDSSVSVVWCDSTSYCPDGTRCCRHPAGFWTCCSYYNGVCCRDGLHCCPYGYRCDITSSRCLMSDSLTYPFVQKQVSTMIQATKISEMDNKVENQVAAEKLSSPFSPVLQSDVLPVQKEDSAEDSSVSVVWCDSTSYCPDGTRCCRHPAGFWTCCSYYNGVCCRDGLHCCPYGYRCDITSSRCLMSDSLTYPFVQKQVSTMVKATKISEMDNKVDNQ</sequence>
<comment type="subcellular location">
    <subcellularLocation>
        <location evidence="1">Secreted</location>
    </subcellularLocation>
</comment>
<comment type="similarity">
    <text evidence="2">Belongs to the granulin family.</text>
</comment>